<dbReference type="GO" id="GO:0031177">
    <property type="term" value="F:phosphopantetheine binding"/>
    <property type="evidence" value="ECO:0007669"/>
    <property type="project" value="TreeGrafter"/>
</dbReference>
<dbReference type="EC" id="2.7.7.-" evidence="5"/>
<dbReference type="HOGENOM" id="CLU_000022_2_13_0"/>
<dbReference type="InterPro" id="IPR010071">
    <property type="entry name" value="AA_adenyl_dom"/>
</dbReference>
<dbReference type="PANTHER" id="PTHR45527">
    <property type="entry name" value="NONRIBOSOMAL PEPTIDE SYNTHETASE"/>
    <property type="match status" value="1"/>
</dbReference>
<dbReference type="PROSITE" id="PS50075">
    <property type="entry name" value="CARRIER"/>
    <property type="match status" value="1"/>
</dbReference>
<dbReference type="Gene3D" id="3.40.50.1820">
    <property type="entry name" value="alpha/beta hydrolase"/>
    <property type="match status" value="1"/>
</dbReference>
<dbReference type="FunFam" id="3.40.50.980:FF:000002">
    <property type="entry name" value="Enterobactin synthetase component F"/>
    <property type="match status" value="1"/>
</dbReference>
<dbReference type="GO" id="GO:0009366">
    <property type="term" value="C:enterobactin synthetase complex"/>
    <property type="evidence" value="ECO:0007669"/>
    <property type="project" value="TreeGrafter"/>
</dbReference>
<dbReference type="GO" id="GO:0047527">
    <property type="term" value="F:2,3-dihydroxybenzoate-serine ligase activity"/>
    <property type="evidence" value="ECO:0007669"/>
    <property type="project" value="TreeGrafter"/>
</dbReference>
<dbReference type="GO" id="GO:0009239">
    <property type="term" value="P:enterobactin biosynthetic process"/>
    <property type="evidence" value="ECO:0007669"/>
    <property type="project" value="TreeGrafter"/>
</dbReference>
<accession>C1ACN3</accession>
<dbReference type="CDD" id="cd17646">
    <property type="entry name" value="A_NRPS_AB3403-like"/>
    <property type="match status" value="1"/>
</dbReference>
<dbReference type="GO" id="GO:0005829">
    <property type="term" value="C:cytosol"/>
    <property type="evidence" value="ECO:0007669"/>
    <property type="project" value="TreeGrafter"/>
</dbReference>
<protein>
    <submittedName>
        <fullName evidence="5">Seryl-AMP ligase</fullName>
        <ecNumber evidence="5">2.7.7.-</ecNumber>
    </submittedName>
</protein>
<dbReference type="InterPro" id="IPR045851">
    <property type="entry name" value="AMP-bd_C_sf"/>
</dbReference>
<proteinExistence type="predicted"/>
<dbReference type="Pfam" id="PF00550">
    <property type="entry name" value="PP-binding"/>
    <property type="match status" value="1"/>
</dbReference>
<dbReference type="SUPFAM" id="SSF47336">
    <property type="entry name" value="ACP-like"/>
    <property type="match status" value="1"/>
</dbReference>
<dbReference type="InterPro" id="IPR036736">
    <property type="entry name" value="ACP-like_sf"/>
</dbReference>
<dbReference type="InterPro" id="IPR009081">
    <property type="entry name" value="PP-bd_ACP"/>
</dbReference>
<keyword evidence="6" id="KW-1185">Reference proteome</keyword>
<dbReference type="Pfam" id="PF13193">
    <property type="entry name" value="AMP-binding_C"/>
    <property type="match status" value="1"/>
</dbReference>
<keyword evidence="5" id="KW-0436">Ligase</keyword>
<dbReference type="Gene3D" id="3.30.559.30">
    <property type="entry name" value="Nonribosomal peptide synthetase, condensation domain"/>
    <property type="match status" value="1"/>
</dbReference>
<gene>
    <name evidence="5" type="ordered locus">GAU_3218</name>
</gene>
<dbReference type="InterPro" id="IPR000873">
    <property type="entry name" value="AMP-dep_synth/lig_dom"/>
</dbReference>
<dbReference type="eggNOG" id="COG3319">
    <property type="taxonomic scope" value="Bacteria"/>
</dbReference>
<dbReference type="SUPFAM" id="SSF53474">
    <property type="entry name" value="alpha/beta-Hydrolases"/>
    <property type="match status" value="1"/>
</dbReference>
<dbReference type="STRING" id="379066.GAU_3218"/>
<sequence length="1336" mass="144530">MVRSMTADIADGDMAGDVAGAVTLTEAQEGIWYASQADPTHPGYNTAHAVELRGALDVPRFARAIERALAEAPGLQVQIIDTLDGPRQVMHAQVPVLDVVDLASQADPHAVAMMAIRADMDRARALDRDALVVQRLYVLGPAHWLWYQGVHHILIDGYGTLLLMRRISEWYDRGDDEPTGMTMGRIVDVQADDARYRAGALRERDRRYWHEQFVRLPEITSLSASRAPAARAAHMASAALPATVIEAVQAVAEEAEVPWPDVLVTLVAAYLTRHTGSEEIVIGVPYMGRLGTPAARVPTMTMNVLPMRLVIDESQEMRALVADVSDRLRMARKHGRYRSEQLRRDLHLIGGDRHVHGPIVNVLPFEEAVTLRGVQSNHLVLGTGPVDDLAIAVRGGAPSRDVPGTVARLEFEANPDRYSVAEVDAHLTRLSTFLQRAVQAHTLASVPTLTDTEHQQWVHTVNDTAHVVPSVTLIDLIDDAMRRAPDAPALRADGRTVTYAQLDTLVTAAAVSLASAGVQRGDVVALAIPRSLDLSVVMLAVLRVGAAYMPIESDQPIERVDVMMREAKPRLLVASAAFASTLPDALPQLQVQDGVIAVPSAQARADARPERPGCSDAAYVIFTSGSTGVPKGVVVEHAAIVNRLEWMRTHYGIGATDRILQKTPVTFDVSVWELFLPFMAGATLVMAPPASHRDPAWLARVIDDEGITVTHFVPSMLSAFLAEQEGAPRPVSSLRQVFCSGEALTAEQRDRFHGLYAAELHNLYGPTEAAVDVTYWPASRDDRSDPVPIGFPVWNTAMYVLDARLRPVPPGVAGDLYIAGVQLARGYLNRPEFTAERFIADPFVSGARMYLTGDKAMWRADGALTYLGRSDHQVKIRGVRIEPGEIESAIMSIGGYAQAHVVPRVMPDGETRLVAYVMPAIGANSPDADGLRALLQTRLPEAMVPSYVMAVDTVPLTSSGKLDRKALPMPEHIVGAGRSLSTATEHQVAALFAELLQLDVTTLHADDDFFLLGGHSLLAARVMVRLRAERQLSAGIGALFANPTVSRFARYLDEALPLRAHERAQAEGLGTVVLLADGVRDGVAPHHAPLFCIHPAGGISWCYAALGRVMMQPRAVYGLQADLLGGAQPSTLRDMASTYVQRVREIQPAGPYHLAGWSVGGIIAQEMAVQLQEAGAAVGVVALLDAYPADHWRLAPPPADGAALDALLLIAGIDPASFAQADRNLESVICLLRHTGHPLGTLSDDTLAGVLRVVESNNRLVRGHVQRRFDGTLLHLRAALDHGDGSYLATEWEPYAQTIDAHDIPSLHAHMTSPEHAPRIAALMHAGLQPLTVVVQ</sequence>
<dbReference type="Gene3D" id="3.30.559.10">
    <property type="entry name" value="Chloramphenicol acetyltransferase-like domain"/>
    <property type="match status" value="1"/>
</dbReference>
<dbReference type="Pfam" id="PF00975">
    <property type="entry name" value="Thioesterase"/>
    <property type="match status" value="1"/>
</dbReference>
<dbReference type="Proteomes" id="UP000002209">
    <property type="component" value="Chromosome"/>
</dbReference>
<dbReference type="NCBIfam" id="TIGR01733">
    <property type="entry name" value="AA-adenyl-dom"/>
    <property type="match status" value="1"/>
</dbReference>
<organism evidence="5 6">
    <name type="scientific">Gemmatimonas aurantiaca (strain DSM 14586 / JCM 11422 / NBRC 100505 / T-27)</name>
    <dbReference type="NCBI Taxonomy" id="379066"/>
    <lineage>
        <taxon>Bacteria</taxon>
        <taxon>Pseudomonadati</taxon>
        <taxon>Gemmatimonadota</taxon>
        <taxon>Gemmatimonadia</taxon>
        <taxon>Gemmatimonadales</taxon>
        <taxon>Gemmatimonadaceae</taxon>
        <taxon>Gemmatimonas</taxon>
    </lineage>
</organism>
<dbReference type="FunFam" id="3.40.50.12780:FF:000012">
    <property type="entry name" value="Non-ribosomal peptide synthetase"/>
    <property type="match status" value="1"/>
</dbReference>
<name>C1ACN3_GEMAT</name>
<evidence type="ECO:0000256" key="3">
    <source>
        <dbReference type="ARBA" id="ARBA00022553"/>
    </source>
</evidence>
<dbReference type="InterPro" id="IPR001242">
    <property type="entry name" value="Condensation_dom"/>
</dbReference>
<dbReference type="InterPro" id="IPR001031">
    <property type="entry name" value="Thioesterase"/>
</dbReference>
<dbReference type="InterPro" id="IPR025110">
    <property type="entry name" value="AMP-bd_C"/>
</dbReference>
<evidence type="ECO:0000313" key="6">
    <source>
        <dbReference type="Proteomes" id="UP000002209"/>
    </source>
</evidence>
<keyword evidence="2" id="KW-0596">Phosphopantetheine</keyword>
<keyword evidence="5" id="KW-0808">Transferase</keyword>
<comment type="cofactor">
    <cofactor evidence="1">
        <name>pantetheine 4'-phosphate</name>
        <dbReference type="ChEBI" id="CHEBI:47942"/>
    </cofactor>
</comment>
<dbReference type="KEGG" id="gau:GAU_3218"/>
<reference evidence="6" key="1">
    <citation type="submission" date="2006-03" db="EMBL/GenBank/DDBJ databases">
        <title>Complete genome sequence of Gemmatimonas aurantiaca T-27 that represents a novel phylum Gemmatimonadetes.</title>
        <authorList>
            <person name="Takasaki K."/>
            <person name="Ichikawa N."/>
            <person name="Miura H."/>
            <person name="Matsushita S."/>
            <person name="Watanabe Y."/>
            <person name="Oguchi A."/>
            <person name="Ankai A."/>
            <person name="Yashiro I."/>
            <person name="Takahashi M."/>
            <person name="Terui Y."/>
            <person name="Fukui S."/>
            <person name="Yokoyama H."/>
            <person name="Tanikawa S."/>
            <person name="Hanada S."/>
            <person name="Kamagata Y."/>
            <person name="Fujita N."/>
        </authorList>
    </citation>
    <scope>NUCLEOTIDE SEQUENCE [LARGE SCALE GENOMIC DNA]</scope>
    <source>
        <strain evidence="6">T-27 / DSM 14586 / JCM 11422 / NBRC 100505</strain>
    </source>
</reference>
<dbReference type="SUPFAM" id="SSF52777">
    <property type="entry name" value="CoA-dependent acyltransferases"/>
    <property type="match status" value="2"/>
</dbReference>
<evidence type="ECO:0000313" key="5">
    <source>
        <dbReference type="EMBL" id="BAH40260.1"/>
    </source>
</evidence>
<dbReference type="GO" id="GO:0016779">
    <property type="term" value="F:nucleotidyltransferase activity"/>
    <property type="evidence" value="ECO:0007669"/>
    <property type="project" value="UniProtKB-KW"/>
</dbReference>
<dbReference type="InterPro" id="IPR042099">
    <property type="entry name" value="ANL_N_sf"/>
</dbReference>
<dbReference type="InterPro" id="IPR023213">
    <property type="entry name" value="CAT-like_dom_sf"/>
</dbReference>
<evidence type="ECO:0000256" key="2">
    <source>
        <dbReference type="ARBA" id="ARBA00022450"/>
    </source>
</evidence>
<keyword evidence="5" id="KW-0548">Nucleotidyltransferase</keyword>
<dbReference type="Gene3D" id="3.40.50.12780">
    <property type="entry name" value="N-terminal domain of ligase-like"/>
    <property type="match status" value="1"/>
</dbReference>
<dbReference type="PROSITE" id="PS00455">
    <property type="entry name" value="AMP_BINDING"/>
    <property type="match status" value="1"/>
</dbReference>
<dbReference type="Gene3D" id="3.30.300.30">
    <property type="match status" value="1"/>
</dbReference>
<feature type="domain" description="Carrier" evidence="4">
    <location>
        <begin position="979"/>
        <end position="1056"/>
    </location>
</feature>
<dbReference type="Pfam" id="PF00501">
    <property type="entry name" value="AMP-binding"/>
    <property type="match status" value="1"/>
</dbReference>
<keyword evidence="3" id="KW-0597">Phosphoprotein</keyword>
<dbReference type="Pfam" id="PF00668">
    <property type="entry name" value="Condensation"/>
    <property type="match status" value="1"/>
</dbReference>
<dbReference type="eggNOG" id="COG1020">
    <property type="taxonomic scope" value="Bacteria"/>
</dbReference>
<dbReference type="InterPro" id="IPR029058">
    <property type="entry name" value="AB_hydrolase_fold"/>
</dbReference>
<dbReference type="PANTHER" id="PTHR45527:SF1">
    <property type="entry name" value="FATTY ACID SYNTHASE"/>
    <property type="match status" value="1"/>
</dbReference>
<evidence type="ECO:0000256" key="1">
    <source>
        <dbReference type="ARBA" id="ARBA00001957"/>
    </source>
</evidence>
<evidence type="ECO:0000259" key="4">
    <source>
        <dbReference type="PROSITE" id="PS50075"/>
    </source>
</evidence>
<dbReference type="InterPro" id="IPR020845">
    <property type="entry name" value="AMP-binding_CS"/>
</dbReference>
<dbReference type="GO" id="GO:0043041">
    <property type="term" value="P:amino acid activation for nonribosomal peptide biosynthetic process"/>
    <property type="evidence" value="ECO:0007669"/>
    <property type="project" value="TreeGrafter"/>
</dbReference>
<dbReference type="SUPFAM" id="SSF56801">
    <property type="entry name" value="Acetyl-CoA synthetase-like"/>
    <property type="match status" value="1"/>
</dbReference>
<dbReference type="FunFam" id="2.30.38.10:FF:000001">
    <property type="entry name" value="Non-ribosomal peptide synthetase PvdI"/>
    <property type="match status" value="1"/>
</dbReference>
<dbReference type="EMBL" id="AP009153">
    <property type="protein sequence ID" value="BAH40260.1"/>
    <property type="molecule type" value="Genomic_DNA"/>
</dbReference>